<feature type="chain" id="PRO_5040202171" evidence="1">
    <location>
        <begin position="21"/>
        <end position="320"/>
    </location>
</feature>
<dbReference type="Pfam" id="PF26113">
    <property type="entry name" value="GH16_XgeA"/>
    <property type="match status" value="1"/>
</dbReference>
<dbReference type="Proteomes" id="UP001063166">
    <property type="component" value="Unassembled WGS sequence"/>
</dbReference>
<dbReference type="PANTHER" id="PTHR10963:SF24">
    <property type="entry name" value="GLYCOSIDASE C21B10.07-RELATED"/>
    <property type="match status" value="1"/>
</dbReference>
<organism evidence="3 4">
    <name type="scientific">Lyophyllum shimeji</name>
    <name type="common">Hon-shimeji</name>
    <name type="synonym">Tricholoma shimeji</name>
    <dbReference type="NCBI Taxonomy" id="47721"/>
    <lineage>
        <taxon>Eukaryota</taxon>
        <taxon>Fungi</taxon>
        <taxon>Dikarya</taxon>
        <taxon>Basidiomycota</taxon>
        <taxon>Agaricomycotina</taxon>
        <taxon>Agaricomycetes</taxon>
        <taxon>Agaricomycetidae</taxon>
        <taxon>Agaricales</taxon>
        <taxon>Tricholomatineae</taxon>
        <taxon>Lyophyllaceae</taxon>
        <taxon>Lyophyllum</taxon>
    </lineage>
</organism>
<evidence type="ECO:0000259" key="2">
    <source>
        <dbReference type="PROSITE" id="PS51762"/>
    </source>
</evidence>
<evidence type="ECO:0000313" key="4">
    <source>
        <dbReference type="Proteomes" id="UP001063166"/>
    </source>
</evidence>
<dbReference type="GO" id="GO:0009251">
    <property type="term" value="P:glucan catabolic process"/>
    <property type="evidence" value="ECO:0007669"/>
    <property type="project" value="TreeGrafter"/>
</dbReference>
<dbReference type="InterPro" id="IPR000757">
    <property type="entry name" value="Beta-glucanase-like"/>
</dbReference>
<dbReference type="AlphaFoldDB" id="A0A9P3PJK4"/>
<dbReference type="PANTHER" id="PTHR10963">
    <property type="entry name" value="GLYCOSYL HYDROLASE-RELATED"/>
    <property type="match status" value="1"/>
</dbReference>
<dbReference type="OrthoDB" id="192832at2759"/>
<dbReference type="InterPro" id="IPR013320">
    <property type="entry name" value="ConA-like_dom_sf"/>
</dbReference>
<keyword evidence="4" id="KW-1185">Reference proteome</keyword>
<keyword evidence="3" id="KW-0378">Hydrolase</keyword>
<accession>A0A9P3PJK4</accession>
<protein>
    <submittedName>
        <fullName evidence="3">Glycoside hydrolase family 16 protein</fullName>
    </submittedName>
</protein>
<reference evidence="3" key="1">
    <citation type="submission" date="2022-07" db="EMBL/GenBank/DDBJ databases">
        <title>The genome of Lyophyllum shimeji provides insight into the initial evolution of ectomycorrhizal fungal genome.</title>
        <authorList>
            <person name="Kobayashi Y."/>
            <person name="Shibata T."/>
            <person name="Hirakawa H."/>
            <person name="Shigenobu S."/>
            <person name="Nishiyama T."/>
            <person name="Yamada A."/>
            <person name="Hasebe M."/>
            <person name="Kawaguchi M."/>
        </authorList>
    </citation>
    <scope>NUCLEOTIDE SEQUENCE</scope>
    <source>
        <strain evidence="3">AT787</strain>
    </source>
</reference>
<feature type="domain" description="GH16" evidence="2">
    <location>
        <begin position="34"/>
        <end position="288"/>
    </location>
</feature>
<dbReference type="Gene3D" id="2.60.120.200">
    <property type="match status" value="1"/>
</dbReference>
<dbReference type="PROSITE" id="PS51762">
    <property type="entry name" value="GH16_2"/>
    <property type="match status" value="1"/>
</dbReference>
<proteinExistence type="predicted"/>
<dbReference type="GO" id="GO:0004553">
    <property type="term" value="F:hydrolase activity, hydrolyzing O-glycosyl compounds"/>
    <property type="evidence" value="ECO:0007669"/>
    <property type="project" value="InterPro"/>
</dbReference>
<feature type="signal peptide" evidence="1">
    <location>
        <begin position="1"/>
        <end position="20"/>
    </location>
</feature>
<comment type="caution">
    <text evidence="3">The sequence shown here is derived from an EMBL/GenBank/DDBJ whole genome shotgun (WGS) entry which is preliminary data.</text>
</comment>
<keyword evidence="1" id="KW-0732">Signal</keyword>
<evidence type="ECO:0000313" key="3">
    <source>
        <dbReference type="EMBL" id="GLB37115.1"/>
    </source>
</evidence>
<evidence type="ECO:0000256" key="1">
    <source>
        <dbReference type="SAM" id="SignalP"/>
    </source>
</evidence>
<dbReference type="EMBL" id="BRPK01000004">
    <property type="protein sequence ID" value="GLB37115.1"/>
    <property type="molecule type" value="Genomic_DNA"/>
</dbReference>
<gene>
    <name evidence="3" type="ORF">LshimejAT787_0401660</name>
</gene>
<dbReference type="InterPro" id="IPR050546">
    <property type="entry name" value="Glycosyl_Hydrlase_16"/>
</dbReference>
<name>A0A9P3PJK4_LYOSH</name>
<sequence length="320" mass="35440">MMRTLALTALALSHTTITRAYRIKDTYRGQDFFNRWWWETFDDPTHGRVNYVDIRAAQMANLSYASDDRFIMRADAYQVVPPNGRGRDSVRITSHDAWGDSLVVLDLSHMPVGCTVWPAFWTLSSAGTWPKGGEIDIIEGVHMNTANLASLHTTTGCSMSEPRGQKGQTVSADCDANVNYNQGCGTSFSSPNSYGTGFNDAGGGWYVLERSSTQGISVWFWSRTDDSVPTSVSHGLGTIYPDPSWGPPEAHFSVDSCAHETFFNDTHQMIFDITFCGDWAGTSFGTAGCGPGECNDFVDKNPDRFRDAYWEINSLHVYVP</sequence>
<dbReference type="CDD" id="cd02181">
    <property type="entry name" value="GH16_fungal_Lam16A_glucanase"/>
    <property type="match status" value="1"/>
</dbReference>
<dbReference type="SUPFAM" id="SSF49899">
    <property type="entry name" value="Concanavalin A-like lectins/glucanases"/>
    <property type="match status" value="1"/>
</dbReference>